<evidence type="ECO:0000313" key="4">
    <source>
        <dbReference type="Proteomes" id="UP000295807"/>
    </source>
</evidence>
<sequence length="864" mass="96224">MKSGRWRFLQLLLLLFFCNAGGAQAFTGAAATALGTGTSVTAAAALPGAAVAGPPAAGGSLAVGATLPGAAVAGPPAARVFLAATTFPRAVTGPQEKQTWEQTTILIGNGGRSGPVAAAAETLAEEVEKRTGLHWEISGTWPKEGSVIILQLAGEARLLPPKFSGLSGNPGALPALPALPASAESYRITGNICPVREKEARKVVLIEAKDERGILFGAGRLLRLMRFSAGSLQLAFPLALSASPEAAIRGHQLGYRHTANSYDGWTPAQYEQYIRELAIFGVNSIEAIPFDKGSPHFTLSPREMNIRISRICEKYGLDFWLWSPADFPLDDTLEKARHLKMSDSLFRELPRLDHVFVPGGDPGDNPPGPVMPYLERLSATLQQYHPKAKMWLSLQGFTPEMSQYVYHYIREKKPKWLAGLVAGPGSPPLAETRSELPPAYALRHYPDITHTVRCQYPVPWWDPSFNFTLGREPVNPRPVFYTGVYRQTAAFTNGFITYSDGIHDDVNKIVWSLLGWDSSLSEQEMLLEYASFFFGAEAAEEAATALLELEKNWEGPIAANKGIDACLRLWENIGKGQPSLSGSWRWRMHLMRAYYDAYTRRRAIYEQELEQEVNQVLLKSAETGPAKAMENAKSILSRADQRVMPVWRQRIVALCDSLFQSVCLQTSVGKYGAKNPERGAVLDFLDRPLNNRWWLEDAFRRIDSLESRQQQVKELETIARWENPGKGSFYDNVGNVSRSPHVLRGPGTDIPGFDWWESGYSRERLSHMVSMRWPEEMVYNGLDTKSGYLVRVSGYGECLLRANGRRLKPSRYGKGIGEIKEFHIPPELLKNGRLTLTWDTINEEHLNWRQHSRVSEVWLIRTED</sequence>
<dbReference type="GO" id="GO:0005975">
    <property type="term" value="P:carbohydrate metabolic process"/>
    <property type="evidence" value="ECO:0007669"/>
    <property type="project" value="UniProtKB-ARBA"/>
</dbReference>
<dbReference type="EMBL" id="SMAD01000012">
    <property type="protein sequence ID" value="TCS85526.1"/>
    <property type="molecule type" value="Genomic_DNA"/>
</dbReference>
<evidence type="ECO:0000256" key="2">
    <source>
        <dbReference type="SAM" id="SignalP"/>
    </source>
</evidence>
<dbReference type="InterPro" id="IPR029018">
    <property type="entry name" value="Hex-like_dom2"/>
</dbReference>
<protein>
    <recommendedName>
        <fullName evidence="5">Alpha glucuronidase N-terminal domain-containing protein</fullName>
    </recommendedName>
</protein>
<comment type="caution">
    <text evidence="3">The sequence shown here is derived from an EMBL/GenBank/DDBJ whole genome shotgun (WGS) entry which is preliminary data.</text>
</comment>
<feature type="signal peptide" evidence="2">
    <location>
        <begin position="1"/>
        <end position="25"/>
    </location>
</feature>
<organism evidence="3 4">
    <name type="scientific">Anseongella ginsenosidimutans</name>
    <dbReference type="NCBI Taxonomy" id="496056"/>
    <lineage>
        <taxon>Bacteria</taxon>
        <taxon>Pseudomonadati</taxon>
        <taxon>Bacteroidota</taxon>
        <taxon>Sphingobacteriia</taxon>
        <taxon>Sphingobacteriales</taxon>
        <taxon>Sphingobacteriaceae</taxon>
        <taxon>Anseongella</taxon>
    </lineage>
</organism>
<keyword evidence="1" id="KW-0378">Hydrolase</keyword>
<name>A0A4R3KNX6_9SPHI</name>
<keyword evidence="2" id="KW-0732">Signal</keyword>
<evidence type="ECO:0008006" key="5">
    <source>
        <dbReference type="Google" id="ProtNLM"/>
    </source>
</evidence>
<dbReference type="Proteomes" id="UP000295807">
    <property type="component" value="Unassembled WGS sequence"/>
</dbReference>
<evidence type="ECO:0000313" key="3">
    <source>
        <dbReference type="EMBL" id="TCS85526.1"/>
    </source>
</evidence>
<reference evidence="3 4" key="1">
    <citation type="submission" date="2019-03" db="EMBL/GenBank/DDBJ databases">
        <title>Genomic Encyclopedia of Type Strains, Phase IV (KMG-IV): sequencing the most valuable type-strain genomes for metagenomic binning, comparative biology and taxonomic classification.</title>
        <authorList>
            <person name="Goeker M."/>
        </authorList>
    </citation>
    <scope>NUCLEOTIDE SEQUENCE [LARGE SCALE GENOMIC DNA]</scope>
    <source>
        <strain evidence="3 4">DSM 21100</strain>
    </source>
</reference>
<gene>
    <name evidence="3" type="ORF">EDD80_112101</name>
</gene>
<evidence type="ECO:0000256" key="1">
    <source>
        <dbReference type="ARBA" id="ARBA00022801"/>
    </source>
</evidence>
<dbReference type="SUPFAM" id="SSF55545">
    <property type="entry name" value="beta-N-acetylhexosaminidase-like domain"/>
    <property type="match status" value="1"/>
</dbReference>
<accession>A0A4R3KNX6</accession>
<dbReference type="AlphaFoldDB" id="A0A4R3KNX6"/>
<feature type="chain" id="PRO_5020312057" description="Alpha glucuronidase N-terminal domain-containing protein" evidence="2">
    <location>
        <begin position="26"/>
        <end position="864"/>
    </location>
</feature>
<dbReference type="Gene3D" id="3.30.379.10">
    <property type="entry name" value="Chitobiase/beta-hexosaminidase domain 2-like"/>
    <property type="match status" value="1"/>
</dbReference>
<keyword evidence="4" id="KW-1185">Reference proteome</keyword>
<proteinExistence type="predicted"/>
<dbReference type="GO" id="GO:0016787">
    <property type="term" value="F:hydrolase activity"/>
    <property type="evidence" value="ECO:0007669"/>
    <property type="project" value="UniProtKB-KW"/>
</dbReference>